<comment type="caution">
    <text evidence="2">The sequence shown here is derived from an EMBL/GenBank/DDBJ whole genome shotgun (WGS) entry which is preliminary data.</text>
</comment>
<proteinExistence type="predicted"/>
<organism evidence="2 3">
    <name type="scientific">Punica granatum</name>
    <name type="common">Pomegranate</name>
    <dbReference type="NCBI Taxonomy" id="22663"/>
    <lineage>
        <taxon>Eukaryota</taxon>
        <taxon>Viridiplantae</taxon>
        <taxon>Streptophyta</taxon>
        <taxon>Embryophyta</taxon>
        <taxon>Tracheophyta</taxon>
        <taxon>Spermatophyta</taxon>
        <taxon>Magnoliopsida</taxon>
        <taxon>eudicotyledons</taxon>
        <taxon>Gunneridae</taxon>
        <taxon>Pentapetalae</taxon>
        <taxon>rosids</taxon>
        <taxon>malvids</taxon>
        <taxon>Myrtales</taxon>
        <taxon>Lythraceae</taxon>
        <taxon>Punica</taxon>
    </lineage>
</organism>
<evidence type="ECO:0000313" key="2">
    <source>
        <dbReference type="EMBL" id="PKI42887.1"/>
    </source>
</evidence>
<dbReference type="AlphaFoldDB" id="A0A2I0IFX2"/>
<name>A0A2I0IFX2_PUNGR</name>
<feature type="region of interest" description="Disordered" evidence="1">
    <location>
        <begin position="71"/>
        <end position="101"/>
    </location>
</feature>
<dbReference type="EMBL" id="PGOL01003125">
    <property type="protein sequence ID" value="PKI42887.1"/>
    <property type="molecule type" value="Genomic_DNA"/>
</dbReference>
<gene>
    <name evidence="2" type="ORF">CRG98_036685</name>
</gene>
<accession>A0A2I0IFX2</accession>
<evidence type="ECO:0000313" key="3">
    <source>
        <dbReference type="Proteomes" id="UP000233551"/>
    </source>
</evidence>
<sequence length="115" mass="12989">MNYDKEDSVMPLSEREIEKLTDSQWLRRLRSRTGVEWKNAALRWAQGPRELATADLMVLFIYASGTATPNAMEGTFKETKKGERGKGREGEAESGVRERSEERIAASLNLRPLCG</sequence>
<feature type="compositionally biased region" description="Basic and acidic residues" evidence="1">
    <location>
        <begin position="75"/>
        <end position="101"/>
    </location>
</feature>
<dbReference type="Proteomes" id="UP000233551">
    <property type="component" value="Unassembled WGS sequence"/>
</dbReference>
<keyword evidence="3" id="KW-1185">Reference proteome</keyword>
<protein>
    <submittedName>
        <fullName evidence="2">Uncharacterized protein</fullName>
    </submittedName>
</protein>
<reference evidence="2 3" key="1">
    <citation type="submission" date="2017-11" db="EMBL/GenBank/DDBJ databases">
        <title>De-novo sequencing of pomegranate (Punica granatum L.) genome.</title>
        <authorList>
            <person name="Akparov Z."/>
            <person name="Amiraslanov A."/>
            <person name="Hajiyeva S."/>
            <person name="Abbasov M."/>
            <person name="Kaur K."/>
            <person name="Hamwieh A."/>
            <person name="Solovyev V."/>
            <person name="Salamov A."/>
            <person name="Braich B."/>
            <person name="Kosarev P."/>
            <person name="Mahmoud A."/>
            <person name="Hajiyev E."/>
            <person name="Babayeva S."/>
            <person name="Izzatullayeva V."/>
            <person name="Mammadov A."/>
            <person name="Mammadov A."/>
            <person name="Sharifova S."/>
            <person name="Ojaghi J."/>
            <person name="Eynullazada K."/>
            <person name="Bayramov B."/>
            <person name="Abdulazimova A."/>
            <person name="Shahmuradov I."/>
        </authorList>
    </citation>
    <scope>NUCLEOTIDE SEQUENCE [LARGE SCALE GENOMIC DNA]</scope>
    <source>
        <strain evidence="3">cv. AG2017</strain>
        <tissue evidence="2">Leaf</tissue>
    </source>
</reference>
<evidence type="ECO:0000256" key="1">
    <source>
        <dbReference type="SAM" id="MobiDB-lite"/>
    </source>
</evidence>